<evidence type="ECO:0000313" key="1">
    <source>
        <dbReference type="EMBL" id="KAA6311003.1"/>
    </source>
</evidence>
<dbReference type="AlphaFoldDB" id="A0A5J4PRX9"/>
<accession>A0A5J4PRX9</accession>
<proteinExistence type="predicted"/>
<comment type="caution">
    <text evidence="1">The sequence shown here is derived from an EMBL/GenBank/DDBJ whole genome shotgun (WGS) entry which is preliminary data.</text>
</comment>
<name>A0A5J4PRX9_9ZZZZ</name>
<protein>
    <submittedName>
        <fullName evidence="1">Uncharacterized protein</fullName>
    </submittedName>
</protein>
<gene>
    <name evidence="1" type="ORF">EZS27_037791</name>
</gene>
<organism evidence="1">
    <name type="scientific">termite gut metagenome</name>
    <dbReference type="NCBI Taxonomy" id="433724"/>
    <lineage>
        <taxon>unclassified sequences</taxon>
        <taxon>metagenomes</taxon>
        <taxon>organismal metagenomes</taxon>
    </lineage>
</organism>
<sequence length="51" mass="6259">MEEIDSNNFFSTEIESELLRDHAISAMKEITNTFKTDSNRINWWELRRYIY</sequence>
<reference evidence="1" key="1">
    <citation type="submission" date="2019-03" db="EMBL/GenBank/DDBJ databases">
        <title>Single cell metagenomics reveals metabolic interactions within the superorganism composed of flagellate Streblomastix strix and complex community of Bacteroidetes bacteria on its surface.</title>
        <authorList>
            <person name="Treitli S.C."/>
            <person name="Kolisko M."/>
            <person name="Husnik F."/>
            <person name="Keeling P."/>
            <person name="Hampl V."/>
        </authorList>
    </citation>
    <scope>NUCLEOTIDE SEQUENCE</scope>
    <source>
        <strain evidence="1">STM</strain>
    </source>
</reference>
<dbReference type="EMBL" id="SNRY01007148">
    <property type="protein sequence ID" value="KAA6311003.1"/>
    <property type="molecule type" value="Genomic_DNA"/>
</dbReference>